<feature type="domain" description="RNase NYN" evidence="1">
    <location>
        <begin position="32"/>
        <end position="150"/>
    </location>
</feature>
<keyword evidence="3" id="KW-1185">Reference proteome</keyword>
<evidence type="ECO:0000313" key="2">
    <source>
        <dbReference type="EMBL" id="WOJ95599.1"/>
    </source>
</evidence>
<name>A0ABZ0IAN4_9GAMM</name>
<proteinExistence type="predicted"/>
<dbReference type="Gene3D" id="3.40.50.11980">
    <property type="match status" value="1"/>
</dbReference>
<dbReference type="EMBL" id="CP136865">
    <property type="protein sequence ID" value="WOJ95599.1"/>
    <property type="molecule type" value="Genomic_DNA"/>
</dbReference>
<sequence length="195" mass="21798">MRFLLSLIAALFTHRKPPIDGPLEPAESSLARRHFVLDGTNIALLHGPKHPELRYVLAIAEFCRENGASVSCFFDANTGYLFKDNREEQSACFETLTTAQPWARHFCIVPSGTQADPWILEDAKEKLADVVSNDRFKDRAKSHRWIWKRRHEVLAAGGVLLLPSISAELDLLPQPEDYLATLASLPLCHSAPTAL</sequence>
<accession>A0ABZ0IAN4</accession>
<protein>
    <recommendedName>
        <fullName evidence="1">RNase NYN domain-containing protein</fullName>
    </recommendedName>
</protein>
<evidence type="ECO:0000313" key="3">
    <source>
        <dbReference type="Proteomes" id="UP001626549"/>
    </source>
</evidence>
<dbReference type="InterPro" id="IPR021869">
    <property type="entry name" value="RNase_Zc3h12_NYN"/>
</dbReference>
<dbReference type="Pfam" id="PF11977">
    <property type="entry name" value="RNase_Zc3h12a"/>
    <property type="match status" value="1"/>
</dbReference>
<gene>
    <name evidence="2" type="ORF">R0137_10075</name>
</gene>
<dbReference type="RefSeq" id="WP_407326298.1">
    <property type="nucleotide sequence ID" value="NZ_CP136865.1"/>
</dbReference>
<organism evidence="2 3">
    <name type="scientific">Congregibacter brevis</name>
    <dbReference type="NCBI Taxonomy" id="3081201"/>
    <lineage>
        <taxon>Bacteria</taxon>
        <taxon>Pseudomonadati</taxon>
        <taxon>Pseudomonadota</taxon>
        <taxon>Gammaproteobacteria</taxon>
        <taxon>Cellvibrionales</taxon>
        <taxon>Halieaceae</taxon>
        <taxon>Congregibacter</taxon>
    </lineage>
</organism>
<dbReference type="Proteomes" id="UP001626549">
    <property type="component" value="Chromosome"/>
</dbReference>
<reference evidence="2 3" key="1">
    <citation type="submission" date="2023-10" db="EMBL/GenBank/DDBJ databases">
        <title>Two novel species belonging to the OM43/NOR5 clade.</title>
        <authorList>
            <person name="Park M."/>
        </authorList>
    </citation>
    <scope>NUCLEOTIDE SEQUENCE [LARGE SCALE GENOMIC DNA]</scope>
    <source>
        <strain evidence="2 3">IMCC45268</strain>
    </source>
</reference>
<evidence type="ECO:0000259" key="1">
    <source>
        <dbReference type="Pfam" id="PF11977"/>
    </source>
</evidence>